<reference evidence="1" key="1">
    <citation type="submission" date="2024-05" db="EMBL/GenBank/DDBJ databases">
        <authorList>
            <person name="Kim S."/>
            <person name="Heo J."/>
            <person name="Choi H."/>
            <person name="Choi Y."/>
            <person name="Kwon S.-W."/>
            <person name="Kim Y."/>
        </authorList>
    </citation>
    <scope>NUCLEOTIDE SEQUENCE</scope>
    <source>
        <strain evidence="1">KACC 23697</strain>
    </source>
</reference>
<protein>
    <submittedName>
        <fullName evidence="1">Uncharacterized protein</fullName>
    </submittedName>
</protein>
<dbReference type="EMBL" id="CP157485">
    <property type="protein sequence ID" value="XBO48436.1"/>
    <property type="molecule type" value="Genomic_DNA"/>
</dbReference>
<name>A0AAU7K6S4_9SPHI</name>
<dbReference type="RefSeq" id="WP_406825807.1">
    <property type="nucleotide sequence ID" value="NZ_CP157485.1"/>
</dbReference>
<organism evidence="1">
    <name type="scientific">Pedobacter sp. KACC 23697</name>
    <dbReference type="NCBI Taxonomy" id="3149230"/>
    <lineage>
        <taxon>Bacteria</taxon>
        <taxon>Pseudomonadati</taxon>
        <taxon>Bacteroidota</taxon>
        <taxon>Sphingobacteriia</taxon>
        <taxon>Sphingobacteriales</taxon>
        <taxon>Sphingobacteriaceae</taxon>
        <taxon>Pedobacter</taxon>
    </lineage>
</organism>
<dbReference type="AlphaFoldDB" id="A0AAU7K6S4"/>
<evidence type="ECO:0000313" key="1">
    <source>
        <dbReference type="EMBL" id="XBO48436.1"/>
    </source>
</evidence>
<sequence length="99" mass="10871">MFVDVQIIVIKANYQKPKRQGKVASLPNQIFIMKTNKSLFEKRIELKDCQINGGKLGISNQTSVAETGTRDNPDTCTDIGFDQPGSGSPIVYDPILTGK</sequence>
<proteinExistence type="predicted"/>
<accession>A0AAU7K6S4</accession>
<gene>
    <name evidence="1" type="ORF">ABEG20_02325</name>
</gene>